<dbReference type="RefSeq" id="WP_126295333.1">
    <property type="nucleotide sequence ID" value="NZ_CP155468.1"/>
</dbReference>
<accession>A0A431UM05</accession>
<evidence type="ECO:0000313" key="2">
    <source>
        <dbReference type="Proteomes" id="UP000276349"/>
    </source>
</evidence>
<reference evidence="1 2" key="1">
    <citation type="submission" date="2018-12" db="EMBL/GenBank/DDBJ databases">
        <authorList>
            <person name="Yu L."/>
        </authorList>
    </citation>
    <scope>NUCLEOTIDE SEQUENCE [LARGE SCALE GENOMIC DNA]</scope>
    <source>
        <strain evidence="1 2">S5H2222</strain>
    </source>
</reference>
<organism evidence="1 2">
    <name type="scientific">Lysinibacillus telephonicus</name>
    <dbReference type="NCBI Taxonomy" id="1714840"/>
    <lineage>
        <taxon>Bacteria</taxon>
        <taxon>Bacillati</taxon>
        <taxon>Bacillota</taxon>
        <taxon>Bacilli</taxon>
        <taxon>Bacillales</taxon>
        <taxon>Bacillaceae</taxon>
        <taxon>Lysinibacillus</taxon>
    </lineage>
</organism>
<dbReference type="Pfam" id="PF08905">
    <property type="entry name" value="DUF1850"/>
    <property type="match status" value="1"/>
</dbReference>
<dbReference type="OrthoDB" id="4304at2"/>
<sequence length="174" mass="20236">MKRVAFVFSFGIVAAVFLFLPIHQVFSFTEIRTNHPEKFYINISDENVFQIRYTHSIHLTDVLETYEIADANNLKLVSMEYEDVSIGMPAYAEKGETLAYEDGRYILSFEDKVLSDFTLYVGDIDLDLYFLYDDQSYNLKSFLQRGKSYLFEIKKVSLIEKWKGAVFDHGEAAE</sequence>
<evidence type="ECO:0000313" key="1">
    <source>
        <dbReference type="EMBL" id="RTQ90476.1"/>
    </source>
</evidence>
<comment type="caution">
    <text evidence="1">The sequence shown here is derived from an EMBL/GenBank/DDBJ whole genome shotgun (WGS) entry which is preliminary data.</text>
</comment>
<proteinExistence type="predicted"/>
<gene>
    <name evidence="1" type="ORF">EKG35_14885</name>
</gene>
<name>A0A431UM05_9BACI</name>
<dbReference type="InterPro" id="IPR015001">
    <property type="entry name" value="DUF1850"/>
</dbReference>
<protein>
    <submittedName>
        <fullName evidence="1">DUF1850 domain-containing protein</fullName>
    </submittedName>
</protein>
<dbReference type="AlphaFoldDB" id="A0A431UM05"/>
<keyword evidence="2" id="KW-1185">Reference proteome</keyword>
<dbReference type="EMBL" id="RXNR01000049">
    <property type="protein sequence ID" value="RTQ90476.1"/>
    <property type="molecule type" value="Genomic_DNA"/>
</dbReference>
<dbReference type="Proteomes" id="UP000276349">
    <property type="component" value="Unassembled WGS sequence"/>
</dbReference>